<keyword evidence="4 5" id="KW-0472">Membrane</keyword>
<evidence type="ECO:0000256" key="3">
    <source>
        <dbReference type="ARBA" id="ARBA00022989"/>
    </source>
</evidence>
<dbReference type="InterPro" id="IPR022764">
    <property type="entry name" value="Peptidase_S54_rhomboid_dom"/>
</dbReference>
<proteinExistence type="predicted"/>
<dbReference type="GO" id="GO:0004252">
    <property type="term" value="F:serine-type endopeptidase activity"/>
    <property type="evidence" value="ECO:0007669"/>
    <property type="project" value="InterPro"/>
</dbReference>
<feature type="transmembrane region" description="Helical" evidence="5">
    <location>
        <begin position="289"/>
        <end position="309"/>
    </location>
</feature>
<evidence type="ECO:0000313" key="7">
    <source>
        <dbReference type="EMBL" id="TPW77853.1"/>
    </source>
</evidence>
<organism evidence="7 8">
    <name type="scientific">Schumannella soli</name>
    <dbReference type="NCBI Taxonomy" id="2590779"/>
    <lineage>
        <taxon>Bacteria</taxon>
        <taxon>Bacillati</taxon>
        <taxon>Actinomycetota</taxon>
        <taxon>Actinomycetes</taxon>
        <taxon>Micrococcales</taxon>
        <taxon>Microbacteriaceae</taxon>
        <taxon>Schumannella</taxon>
    </lineage>
</organism>
<feature type="transmembrane region" description="Helical" evidence="5">
    <location>
        <begin position="140"/>
        <end position="171"/>
    </location>
</feature>
<evidence type="ECO:0000313" key="8">
    <source>
        <dbReference type="Proteomes" id="UP000316252"/>
    </source>
</evidence>
<keyword evidence="2 5" id="KW-0812">Transmembrane</keyword>
<name>A0A506Y7K5_9MICO</name>
<evidence type="ECO:0000256" key="5">
    <source>
        <dbReference type="SAM" id="Phobius"/>
    </source>
</evidence>
<evidence type="ECO:0000259" key="6">
    <source>
        <dbReference type="Pfam" id="PF01694"/>
    </source>
</evidence>
<dbReference type="PANTHER" id="PTHR43066:SF11">
    <property type="entry name" value="PEPTIDASE S54 RHOMBOID DOMAIN-CONTAINING PROTEIN"/>
    <property type="match status" value="1"/>
</dbReference>
<comment type="subcellular location">
    <subcellularLocation>
        <location evidence="1">Membrane</location>
        <topology evidence="1">Multi-pass membrane protein</topology>
    </subcellularLocation>
</comment>
<dbReference type="GO" id="GO:0006508">
    <property type="term" value="P:proteolysis"/>
    <property type="evidence" value="ECO:0007669"/>
    <property type="project" value="UniProtKB-KW"/>
</dbReference>
<keyword evidence="3 5" id="KW-1133">Transmembrane helix</keyword>
<dbReference type="EMBL" id="VHQG01000001">
    <property type="protein sequence ID" value="TPW77853.1"/>
    <property type="molecule type" value="Genomic_DNA"/>
</dbReference>
<feature type="transmembrane region" description="Helical" evidence="5">
    <location>
        <begin position="96"/>
        <end position="120"/>
    </location>
</feature>
<dbReference type="OrthoDB" id="9807874at2"/>
<reference evidence="7 8" key="1">
    <citation type="submission" date="2019-06" db="EMBL/GenBank/DDBJ databases">
        <authorList>
            <person name="Li F."/>
        </authorList>
    </citation>
    <scope>NUCLEOTIDE SEQUENCE [LARGE SCALE GENOMIC DNA]</scope>
    <source>
        <strain evidence="7 8">10F1D-1</strain>
    </source>
</reference>
<feature type="domain" description="Peptidase S54 rhomboid" evidence="6">
    <location>
        <begin position="138"/>
        <end position="275"/>
    </location>
</feature>
<evidence type="ECO:0000256" key="1">
    <source>
        <dbReference type="ARBA" id="ARBA00004141"/>
    </source>
</evidence>
<feature type="transmembrane region" description="Helical" evidence="5">
    <location>
        <begin position="208"/>
        <end position="228"/>
    </location>
</feature>
<keyword evidence="7" id="KW-0378">Hydrolase</keyword>
<sequence>MTDPQAEADPSVCYRHPDRQSWVLCQRCGRTICPECQILAPVGVQCPECVREAGGSVKWQSTSGSKRQQRAARRGARPRWMQSTLSLLHPDSNAPVLTYGILGASVLFWLISLFTQNLGYNGLPFEWLSANSDPATAWQVWRYFTAALAFPGAFSSILFFLLGSVFFFLIAPSAERSFGRGKFLLIFVTGTVVGAAATILVYAEPQSIIYGFGFSGALFGLLAGYFIVQRSMGGVGTQLLIIIALNVMISILFGGNLAMLFGGLIGGGLAAFIIGRFEYRARSRPSTPVAIIVAIWVVAIVAATVRILAT</sequence>
<dbReference type="GO" id="GO:0016020">
    <property type="term" value="C:membrane"/>
    <property type="evidence" value="ECO:0007669"/>
    <property type="project" value="UniProtKB-SubCell"/>
</dbReference>
<dbReference type="InterPro" id="IPR035952">
    <property type="entry name" value="Rhomboid-like_sf"/>
</dbReference>
<dbReference type="RefSeq" id="WP_141162378.1">
    <property type="nucleotide sequence ID" value="NZ_VHQG01000001.1"/>
</dbReference>
<dbReference type="Gene3D" id="1.20.1540.10">
    <property type="entry name" value="Rhomboid-like"/>
    <property type="match status" value="1"/>
</dbReference>
<dbReference type="Pfam" id="PF01694">
    <property type="entry name" value="Rhomboid"/>
    <property type="match status" value="1"/>
</dbReference>
<protein>
    <submittedName>
        <fullName evidence="7">Rhomboid family intramembrane serine protease</fullName>
    </submittedName>
</protein>
<keyword evidence="7" id="KW-0645">Protease</keyword>
<dbReference type="AlphaFoldDB" id="A0A506Y7K5"/>
<feature type="transmembrane region" description="Helical" evidence="5">
    <location>
        <begin position="183"/>
        <end position="202"/>
    </location>
</feature>
<keyword evidence="8" id="KW-1185">Reference proteome</keyword>
<dbReference type="Proteomes" id="UP000316252">
    <property type="component" value="Unassembled WGS sequence"/>
</dbReference>
<feature type="transmembrane region" description="Helical" evidence="5">
    <location>
        <begin position="235"/>
        <end position="253"/>
    </location>
</feature>
<dbReference type="PANTHER" id="PTHR43066">
    <property type="entry name" value="RHOMBOID-RELATED PROTEIN"/>
    <property type="match status" value="1"/>
</dbReference>
<evidence type="ECO:0000256" key="4">
    <source>
        <dbReference type="ARBA" id="ARBA00023136"/>
    </source>
</evidence>
<comment type="caution">
    <text evidence="7">The sequence shown here is derived from an EMBL/GenBank/DDBJ whole genome shotgun (WGS) entry which is preliminary data.</text>
</comment>
<evidence type="ECO:0000256" key="2">
    <source>
        <dbReference type="ARBA" id="ARBA00022692"/>
    </source>
</evidence>
<dbReference type="SUPFAM" id="SSF144091">
    <property type="entry name" value="Rhomboid-like"/>
    <property type="match status" value="1"/>
</dbReference>
<accession>A0A506Y7K5</accession>
<gene>
    <name evidence="7" type="ORF">FJ657_04185</name>
</gene>
<feature type="transmembrane region" description="Helical" evidence="5">
    <location>
        <begin position="259"/>
        <end position="277"/>
    </location>
</feature>